<dbReference type="PROSITE" id="PS50157">
    <property type="entry name" value="ZINC_FINGER_C2H2_2"/>
    <property type="match status" value="2"/>
</dbReference>
<evidence type="ECO:0000256" key="6">
    <source>
        <dbReference type="ARBA" id="ARBA00023015"/>
    </source>
</evidence>
<evidence type="ECO:0000256" key="9">
    <source>
        <dbReference type="PROSITE-ProRule" id="PRU00042"/>
    </source>
</evidence>
<evidence type="ECO:0000256" key="1">
    <source>
        <dbReference type="ARBA" id="ARBA00004123"/>
    </source>
</evidence>
<feature type="compositionally biased region" description="Basic and acidic residues" evidence="10">
    <location>
        <begin position="335"/>
        <end position="354"/>
    </location>
</feature>
<evidence type="ECO:0000256" key="10">
    <source>
        <dbReference type="SAM" id="MobiDB-lite"/>
    </source>
</evidence>
<feature type="region of interest" description="Disordered" evidence="10">
    <location>
        <begin position="280"/>
        <end position="308"/>
    </location>
</feature>
<evidence type="ECO:0000256" key="2">
    <source>
        <dbReference type="ARBA" id="ARBA00022723"/>
    </source>
</evidence>
<evidence type="ECO:0000256" key="7">
    <source>
        <dbReference type="ARBA" id="ARBA00023163"/>
    </source>
</evidence>
<keyword evidence="2" id="KW-0479">Metal-binding</keyword>
<dbReference type="SMART" id="SM00355">
    <property type="entry name" value="ZnF_C2H2"/>
    <property type="match status" value="2"/>
</dbReference>
<name>A0ABR4NZI9_9SACH</name>
<dbReference type="PANTHER" id="PTHR47428:SF1">
    <property type="entry name" value="REGULATORY PROTEIN MIG1-RELATED"/>
    <property type="match status" value="1"/>
</dbReference>
<evidence type="ECO:0000259" key="11">
    <source>
        <dbReference type="PROSITE" id="PS50157"/>
    </source>
</evidence>
<keyword evidence="4 9" id="KW-0863">Zinc-finger</keyword>
<feature type="compositionally biased region" description="Basic residues" evidence="10">
    <location>
        <begin position="67"/>
        <end position="84"/>
    </location>
</feature>
<keyword evidence="5" id="KW-0862">Zinc</keyword>
<evidence type="ECO:0000256" key="5">
    <source>
        <dbReference type="ARBA" id="ARBA00022833"/>
    </source>
</evidence>
<evidence type="ECO:0000313" key="12">
    <source>
        <dbReference type="EMBL" id="KAL3234597.1"/>
    </source>
</evidence>
<keyword evidence="3" id="KW-0677">Repeat</keyword>
<feature type="region of interest" description="Disordered" evidence="10">
    <location>
        <begin position="329"/>
        <end position="360"/>
    </location>
</feature>
<feature type="domain" description="C2H2-type" evidence="11">
    <location>
        <begin position="48"/>
        <end position="77"/>
    </location>
</feature>
<keyword evidence="13" id="KW-1185">Reference proteome</keyword>
<reference evidence="12 13" key="1">
    <citation type="submission" date="2024-05" db="EMBL/GenBank/DDBJ databases">
        <title>Long read based assembly of the Candida bracarensis genome reveals expanded adhesin content.</title>
        <authorList>
            <person name="Marcet-Houben M."/>
            <person name="Ksiezopolska E."/>
            <person name="Gabaldon T."/>
        </authorList>
    </citation>
    <scope>NUCLEOTIDE SEQUENCE [LARGE SCALE GENOMIC DNA]</scope>
    <source>
        <strain evidence="12 13">CBM6</strain>
    </source>
</reference>
<evidence type="ECO:0000313" key="13">
    <source>
        <dbReference type="Proteomes" id="UP001623330"/>
    </source>
</evidence>
<keyword evidence="6" id="KW-0805">Transcription regulation</keyword>
<gene>
    <name evidence="12" type="ORF">RNJ44_03359</name>
</gene>
<dbReference type="Proteomes" id="UP001623330">
    <property type="component" value="Unassembled WGS sequence"/>
</dbReference>
<dbReference type="Gene3D" id="3.30.160.60">
    <property type="entry name" value="Classic Zinc Finger"/>
    <property type="match status" value="2"/>
</dbReference>
<dbReference type="InterPro" id="IPR013087">
    <property type="entry name" value="Znf_C2H2_type"/>
</dbReference>
<comment type="subcellular location">
    <subcellularLocation>
        <location evidence="1">Nucleus</location>
    </subcellularLocation>
</comment>
<dbReference type="PROSITE" id="PS00028">
    <property type="entry name" value="ZINC_FINGER_C2H2_1"/>
    <property type="match status" value="2"/>
</dbReference>
<comment type="caution">
    <text evidence="12">The sequence shown here is derived from an EMBL/GenBank/DDBJ whole genome shotgun (WGS) entry which is preliminary data.</text>
</comment>
<feature type="region of interest" description="Disordered" evidence="10">
    <location>
        <begin position="55"/>
        <end position="86"/>
    </location>
</feature>
<organism evidence="12 13">
    <name type="scientific">Nakaseomyces bracarensis</name>
    <dbReference type="NCBI Taxonomy" id="273131"/>
    <lineage>
        <taxon>Eukaryota</taxon>
        <taxon>Fungi</taxon>
        <taxon>Dikarya</taxon>
        <taxon>Ascomycota</taxon>
        <taxon>Saccharomycotina</taxon>
        <taxon>Saccharomycetes</taxon>
        <taxon>Saccharomycetales</taxon>
        <taxon>Saccharomycetaceae</taxon>
        <taxon>Nakaseomyces</taxon>
    </lineage>
</organism>
<evidence type="ECO:0000256" key="4">
    <source>
        <dbReference type="ARBA" id="ARBA00022771"/>
    </source>
</evidence>
<evidence type="ECO:0000256" key="8">
    <source>
        <dbReference type="ARBA" id="ARBA00023242"/>
    </source>
</evidence>
<dbReference type="InterPro" id="IPR036236">
    <property type="entry name" value="Znf_C2H2_sf"/>
</dbReference>
<keyword evidence="7" id="KW-0804">Transcription</keyword>
<protein>
    <submittedName>
        <fullName evidence="12">Transcription corepressor MIG3</fullName>
    </submittedName>
</protein>
<dbReference type="Pfam" id="PF00096">
    <property type="entry name" value="zf-C2H2"/>
    <property type="match status" value="1"/>
</dbReference>
<keyword evidence="8" id="KW-0539">Nucleus</keyword>
<proteinExistence type="predicted"/>
<dbReference type="SUPFAM" id="SSF57667">
    <property type="entry name" value="beta-beta-alpha zinc fingers"/>
    <property type="match status" value="1"/>
</dbReference>
<dbReference type="PANTHER" id="PTHR47428">
    <property type="entry name" value="REGULATORY PROTEIN MIG1-RELATED"/>
    <property type="match status" value="1"/>
</dbReference>
<dbReference type="InterPro" id="IPR051007">
    <property type="entry name" value="creA/MIG_C2H2-ZnF"/>
</dbReference>
<feature type="domain" description="C2H2-type" evidence="11">
    <location>
        <begin position="20"/>
        <end position="47"/>
    </location>
</feature>
<sequence length="371" mass="40203">MITMSKRQVNFPTDNEERPFKCETCSRGFHRLEHKKRHMRTHTGEKPHHCSFPGCGKSFSRSDELKRHNRTHSGMSQKKKTKGKGRPDEMYAISINNIPEFVTTEYPVNYTTVGGHNGIPIVAATVGRSQTSAIPIAAPLPHGPIPIQYNHASGTSPLVAIAQQQLSVGNLYNQAPLTAASISPVQEISTSASSLALSDMSNNSSMFSSFGGSSSGAGSLSTSPSNYSDVFLNPGTYMGKQSQQYANNTAINTNNNVPASVAASTTSTYNNVLQSLQQKTSKSTARITKAEKPSLLSTSPHELRPLATSNSSASLVALLNKESATRTTQYLDANEIQRTDDEKDDDCTSPRDQVKLPPLSNILKEINDFKP</sequence>
<dbReference type="EMBL" id="JBEVYD010000003">
    <property type="protein sequence ID" value="KAL3234597.1"/>
    <property type="molecule type" value="Genomic_DNA"/>
</dbReference>
<evidence type="ECO:0000256" key="3">
    <source>
        <dbReference type="ARBA" id="ARBA00022737"/>
    </source>
</evidence>
<accession>A0ABR4NZI9</accession>